<evidence type="ECO:0000256" key="1">
    <source>
        <dbReference type="ARBA" id="ARBA00022801"/>
    </source>
</evidence>
<proteinExistence type="predicted"/>
<keyword evidence="1" id="KW-0378">Hydrolase</keyword>
<dbReference type="SUPFAM" id="SSF55909">
    <property type="entry name" value="Pentein"/>
    <property type="match status" value="1"/>
</dbReference>
<organism evidence="2 3">
    <name type="scientific">Burkholderia stabilis</name>
    <dbReference type="NCBI Taxonomy" id="95485"/>
    <lineage>
        <taxon>Bacteria</taxon>
        <taxon>Pseudomonadati</taxon>
        <taxon>Pseudomonadota</taxon>
        <taxon>Betaproteobacteria</taxon>
        <taxon>Burkholderiales</taxon>
        <taxon>Burkholderiaceae</taxon>
        <taxon>Burkholderia</taxon>
        <taxon>Burkholderia cepacia complex</taxon>
    </lineage>
</organism>
<dbReference type="Proteomes" id="UP000268684">
    <property type="component" value="Chromosome I"/>
</dbReference>
<protein>
    <submittedName>
        <fullName evidence="2">Agmatine deiminase,agmatine deiminase,Peptidylarginine deiminase and related enzymes,agmatine deiminase,Porphyromonas-type peptidyl-arginine deiminase</fullName>
    </submittedName>
</protein>
<dbReference type="GO" id="GO:0047632">
    <property type="term" value="F:agmatine deiminase activity"/>
    <property type="evidence" value="ECO:0007669"/>
    <property type="project" value="TreeGrafter"/>
</dbReference>
<dbReference type="Gene3D" id="3.75.10.10">
    <property type="entry name" value="L-arginine/glycine Amidinotransferase, Chain A"/>
    <property type="match status" value="1"/>
</dbReference>
<sequence length="522" mass="53818">MDGSRCVRTRAPDAQWSEYMTKKGANALTDAGASNRARPAPNTGRRAFIRHSAAWLGMPLLGSLAACGGGDGGSDTASTPRALPSAKQAVYRLPAEDAPHASTYMAFASGTDGIWMPVGPQSTDAGIERVRADLMDVAKAIGATEPVDMLVLPADLDAARALLSTASVANPDLHARYAARPAGTGGINLVPVADGFNDFWVRDTGCLFVRDTANGNALNAVGFNFNGWGNANTDGVGAVAVPSQIMAASNRSKAGKFFQPFSRDNAVAGWMAQTKGVSLTRSTLTLEGGAIEFDGDGTAILTESSVLHVNRNPQLFNMPNGSIAGATLLPTARDTVLAELQRTLGVRKIIWLPGTATYPGGTGTGGAGGAATAAAESDITNGHVDFYARFLAPGVVACCYDASNSTGERALTDANRQRLAGQTDANGRPLKIVELVPPANFGTSAGTSLSERQMSHFAAGYINFYTCNGAIVMPKFNDAAADAAAVAAIRPYAGNRAIVQVDILGIASGGGGIHCSTREVPA</sequence>
<dbReference type="InterPro" id="IPR007466">
    <property type="entry name" value="Peptidyl-Arg-deiminase_porph"/>
</dbReference>
<accession>A0AAJ5T2K2</accession>
<keyword evidence="3" id="KW-1185">Reference proteome</keyword>
<dbReference type="AlphaFoldDB" id="A0AAJ5T2K2"/>
<dbReference type="EMBL" id="LR025742">
    <property type="protein sequence ID" value="VBB10542.1"/>
    <property type="molecule type" value="Genomic_DNA"/>
</dbReference>
<gene>
    <name evidence="2" type="primary">aguA_3</name>
    <name evidence="2" type="ORF">BSTAB16_0649</name>
</gene>
<dbReference type="GO" id="GO:0004668">
    <property type="term" value="F:protein-arginine deiminase activity"/>
    <property type="evidence" value="ECO:0007669"/>
    <property type="project" value="InterPro"/>
</dbReference>
<dbReference type="GO" id="GO:0009446">
    <property type="term" value="P:putrescine biosynthetic process"/>
    <property type="evidence" value="ECO:0007669"/>
    <property type="project" value="InterPro"/>
</dbReference>
<dbReference type="PANTHER" id="PTHR31377:SF0">
    <property type="entry name" value="AGMATINE DEIMINASE-RELATED"/>
    <property type="match status" value="1"/>
</dbReference>
<evidence type="ECO:0000313" key="3">
    <source>
        <dbReference type="Proteomes" id="UP000268684"/>
    </source>
</evidence>
<dbReference type="Pfam" id="PF04371">
    <property type="entry name" value="PAD_porph"/>
    <property type="match status" value="2"/>
</dbReference>
<reference evidence="2 3" key="1">
    <citation type="submission" date="2017-11" db="EMBL/GenBank/DDBJ databases">
        <authorList>
            <person name="Seth-Smith MB H."/>
        </authorList>
    </citation>
    <scope>NUCLEOTIDE SEQUENCE [LARGE SCALE GENOMIC DNA]</scope>
    <source>
        <strain evidence="2">E</strain>
    </source>
</reference>
<name>A0AAJ5T2K2_9BURK</name>
<evidence type="ECO:0000313" key="2">
    <source>
        <dbReference type="EMBL" id="VBB10542.1"/>
    </source>
</evidence>
<dbReference type="PANTHER" id="PTHR31377">
    <property type="entry name" value="AGMATINE DEIMINASE-RELATED"/>
    <property type="match status" value="1"/>
</dbReference>